<accession>A0ABP0IZK4</accession>
<keyword evidence="2" id="KW-1185">Reference proteome</keyword>
<reference evidence="1 2" key="1">
    <citation type="submission" date="2024-02" db="EMBL/GenBank/DDBJ databases">
        <authorList>
            <person name="Chen Y."/>
            <person name="Shah S."/>
            <person name="Dougan E. K."/>
            <person name="Thang M."/>
            <person name="Chan C."/>
        </authorList>
    </citation>
    <scope>NUCLEOTIDE SEQUENCE [LARGE SCALE GENOMIC DNA]</scope>
</reference>
<gene>
    <name evidence="1" type="ORF">SCF082_LOCUS9493</name>
</gene>
<name>A0ABP0IZK4_9DINO</name>
<evidence type="ECO:0000313" key="1">
    <source>
        <dbReference type="EMBL" id="CAK9007525.1"/>
    </source>
</evidence>
<dbReference type="EMBL" id="CAXAMM010005513">
    <property type="protein sequence ID" value="CAK9007525.1"/>
    <property type="molecule type" value="Genomic_DNA"/>
</dbReference>
<evidence type="ECO:0000313" key="2">
    <source>
        <dbReference type="Proteomes" id="UP001642464"/>
    </source>
</evidence>
<organism evidence="1 2">
    <name type="scientific">Durusdinium trenchii</name>
    <dbReference type="NCBI Taxonomy" id="1381693"/>
    <lineage>
        <taxon>Eukaryota</taxon>
        <taxon>Sar</taxon>
        <taxon>Alveolata</taxon>
        <taxon>Dinophyceae</taxon>
        <taxon>Suessiales</taxon>
        <taxon>Symbiodiniaceae</taxon>
        <taxon>Durusdinium</taxon>
    </lineage>
</organism>
<protein>
    <submittedName>
        <fullName evidence="1">Uncharacterized protein</fullName>
    </submittedName>
</protein>
<dbReference type="Proteomes" id="UP001642464">
    <property type="component" value="Unassembled WGS sequence"/>
</dbReference>
<proteinExistence type="predicted"/>
<comment type="caution">
    <text evidence="1">The sequence shown here is derived from an EMBL/GenBank/DDBJ whole genome shotgun (WGS) entry which is preliminary data.</text>
</comment>
<sequence>MGAEGSKTTQDHPARLVPTTTTVNKAKLQSKWWTLQVSGAAAAPACLEGYGRQYASLFERHCGDNRKEHQRCMRKGKFDPLDMKTWYPTCGESYEFETSCAISLLQEVDARCRPQLDSAAEALSAGQTNPKLAKQMESIGQCMAQLAGDKGVKLQLDAAQAKERYRLSSQLLSR</sequence>